<gene>
    <name evidence="6" type="ORF">RDB_LOCUS171649</name>
</gene>
<name>A0A8H3C021_9AGAM</name>
<reference evidence="6" key="1">
    <citation type="submission" date="2021-01" db="EMBL/GenBank/DDBJ databases">
        <authorList>
            <person name="Kaushik A."/>
        </authorList>
    </citation>
    <scope>NUCLEOTIDE SEQUENCE</scope>
    <source>
        <strain evidence="6">AG1-1C</strain>
    </source>
</reference>
<dbReference type="InterPro" id="IPR001680">
    <property type="entry name" value="WD40_rpt"/>
</dbReference>
<evidence type="ECO:0000256" key="3">
    <source>
        <dbReference type="ARBA" id="ARBA00022942"/>
    </source>
</evidence>
<dbReference type="Proteomes" id="UP000663846">
    <property type="component" value="Unassembled WGS sequence"/>
</dbReference>
<dbReference type="PROSITE" id="PS50294">
    <property type="entry name" value="WD_REPEATS_REGION"/>
    <property type="match status" value="1"/>
</dbReference>
<dbReference type="PROSITE" id="PS50082">
    <property type="entry name" value="WD_REPEATS_2"/>
    <property type="match status" value="1"/>
</dbReference>
<dbReference type="InterPro" id="IPR051179">
    <property type="entry name" value="WD_repeat_multifunction"/>
</dbReference>
<dbReference type="AlphaFoldDB" id="A0A8H3C021"/>
<evidence type="ECO:0000256" key="4">
    <source>
        <dbReference type="ARBA" id="ARBA00038321"/>
    </source>
</evidence>
<feature type="repeat" description="WD" evidence="5">
    <location>
        <begin position="150"/>
        <end position="191"/>
    </location>
</feature>
<evidence type="ECO:0000256" key="5">
    <source>
        <dbReference type="PROSITE-ProRule" id="PRU00221"/>
    </source>
</evidence>
<dbReference type="InterPro" id="IPR019775">
    <property type="entry name" value="WD40_repeat_CS"/>
</dbReference>
<organism evidence="6 7">
    <name type="scientific">Rhizoctonia solani</name>
    <dbReference type="NCBI Taxonomy" id="456999"/>
    <lineage>
        <taxon>Eukaryota</taxon>
        <taxon>Fungi</taxon>
        <taxon>Dikarya</taxon>
        <taxon>Basidiomycota</taxon>
        <taxon>Agaricomycotina</taxon>
        <taxon>Agaricomycetes</taxon>
        <taxon>Cantharellales</taxon>
        <taxon>Ceratobasidiaceae</taxon>
        <taxon>Rhizoctonia</taxon>
    </lineage>
</organism>
<dbReference type="InterPro" id="IPR015943">
    <property type="entry name" value="WD40/YVTN_repeat-like_dom_sf"/>
</dbReference>
<keyword evidence="1 5" id="KW-0853">WD repeat</keyword>
<sequence length="333" mass="35075">MQKDSGFFNISCPPLHINNRAVHFPRYAITLPEVPSTKTSSNLDRGIKSLDVSPDGQVWVAGLGNGSVLVGAKPSKRKDTPAPFEGNYHKGAISTVRLVNSTHSTTKPRVLSGSEDFSLALTELPGWPLPAPTGSSTTVNQTLPPPSIRLISHTRSVTSAQALPCGTKAISAGRDGTLRVWDLTSEPASASRQIGIIRSTGDVPINSFAISTSGSSTLASLALQSGHFDLVDIDSRSTLFSSSSTGFNYVRNGPLDAIDIYPLPTAHRYLVVTGSQRGVLSLFVCAVDNANVVTTSVGSCIRNGAGISDVKFTPPLDDSKGKLIQVPCGMLFS</sequence>
<dbReference type="Gene3D" id="2.130.10.10">
    <property type="entry name" value="YVTN repeat-like/Quinoprotein amine dehydrogenase"/>
    <property type="match status" value="1"/>
</dbReference>
<dbReference type="SMART" id="SM00320">
    <property type="entry name" value="WD40"/>
    <property type="match status" value="2"/>
</dbReference>
<evidence type="ECO:0000256" key="2">
    <source>
        <dbReference type="ARBA" id="ARBA00022737"/>
    </source>
</evidence>
<comment type="caution">
    <text evidence="6">The sequence shown here is derived from an EMBL/GenBank/DDBJ whole genome shotgun (WGS) entry which is preliminary data.</text>
</comment>
<dbReference type="PANTHER" id="PTHR19857">
    <property type="entry name" value="MITOCHONDRIAL DIVISION PROTEIN 1-RELATED"/>
    <property type="match status" value="1"/>
</dbReference>
<keyword evidence="3" id="KW-0647">Proteasome</keyword>
<evidence type="ECO:0000313" key="7">
    <source>
        <dbReference type="Proteomes" id="UP000663846"/>
    </source>
</evidence>
<evidence type="ECO:0000256" key="1">
    <source>
        <dbReference type="ARBA" id="ARBA00022574"/>
    </source>
</evidence>
<keyword evidence="2" id="KW-0677">Repeat</keyword>
<dbReference type="PROSITE" id="PS00678">
    <property type="entry name" value="WD_REPEATS_1"/>
    <property type="match status" value="1"/>
</dbReference>
<protein>
    <submittedName>
        <fullName evidence="6">Uncharacterized protein</fullName>
    </submittedName>
</protein>
<dbReference type="PANTHER" id="PTHR19857:SF19">
    <property type="entry name" value="26S PROTEASOME REGULATORY SUBUNIT RPN14"/>
    <property type="match status" value="1"/>
</dbReference>
<accession>A0A8H3C021</accession>
<evidence type="ECO:0000313" key="6">
    <source>
        <dbReference type="EMBL" id="CAE6468776.1"/>
    </source>
</evidence>
<proteinExistence type="inferred from homology"/>
<dbReference type="EMBL" id="CAJMWS010000924">
    <property type="protein sequence ID" value="CAE6468776.1"/>
    <property type="molecule type" value="Genomic_DNA"/>
</dbReference>
<dbReference type="Pfam" id="PF00400">
    <property type="entry name" value="WD40"/>
    <property type="match status" value="1"/>
</dbReference>
<dbReference type="GO" id="GO:0000502">
    <property type="term" value="C:proteasome complex"/>
    <property type="evidence" value="ECO:0007669"/>
    <property type="project" value="UniProtKB-KW"/>
</dbReference>
<dbReference type="InterPro" id="IPR036322">
    <property type="entry name" value="WD40_repeat_dom_sf"/>
</dbReference>
<comment type="similarity">
    <text evidence="4">Belongs to the WD repeat PAAF1/RPN14 family.</text>
</comment>
<dbReference type="SUPFAM" id="SSF50978">
    <property type="entry name" value="WD40 repeat-like"/>
    <property type="match status" value="1"/>
</dbReference>